<sequence length="1005" mass="116349">MDNEFELLPEVFVRAPFYSFSRYDLDRLPEILQDKYFLNALWLASPEFYGVLETKKFEFESLTARERHSVAKYYNRMSFRPTPFGAFASFSTVFWSNDQVLRLRNEHSTLLHVKPDQAWLAAIKKNHPLQEEQTLLRLNPTVYRVGKHFRYYVATTDEKGKYQYAIDGIAAEKFYVDLVHLLSKSPVKAPDLLLWIAGFLGGDAEEARDYLRFLISSQLCYTNELGQMIETESPLNTYSLKNAGIDKLITNVRQSWMKGLLLKEQLAPDFTDLQDTNSGKAMFYTALQRTIDNSGANAGDQPTLCKALTYLKALSHRSANSSLSRFKTAFEKKYGNRKVPLLEALDPDTGILYEARTSGGVGEAILNGIQFPVSKSQGKQLEWSPVHRLLLAAWHQAGRPDHSPISIREEDIIEIANRDLIPVLPNSLSVMYRKTAEYLIIEQAGGVSANTLVGRFSLFDDATWQLCRKIAALEQEANPNVIFADIDQFSHTHVDNINRRRMIYPYIITLNVYPRQDGHSLIKPDELLLSVNNGELTLESKKEKKRVVPRLATAFNYRHNDMPVFRFLCDLQYQGLQAGLNFDPEYYFPGLDYYPRVMVDDIILSLAKWLISSDKVQASVFKDDLPVMDKIRLFRKNYKLPRRVSLGYTDQQLVFDLAIPSEADFFMQCINGLKKFKLTEYLLPDRSLKNGHDPYAAQFIVFLSHKQKIYKEIPMVNSQKQSPVARSFLPGSEWLYIKLFCTPEMADELLIIIIHPLTKKFAAQLERWFFIRYNEDGHHIRLRLKGSNDVLAKLLAAIQHRLIRHRLGSVLHQFEISIYDREIERYGADFIEIAENIFHEGSRLVLWFLSQKSDFGLAVFDFGLITAWKMIMTAYEGDLNHCLQFAAIMRDRFLLEFKADKKMRISLDQKYRTLKTDLTSMLEDVLTGGRNDVLVKKLNLFAREMQGFRTNQSSRSPEKNDQLLGDLVHMQLNRTFNEMPRQQELLVYYCLHEYWLSVKARSHKY</sequence>
<evidence type="ECO:0000259" key="2">
    <source>
        <dbReference type="Pfam" id="PF14028"/>
    </source>
</evidence>
<reference evidence="4" key="1">
    <citation type="journal article" date="2019" name="Int. J. Syst. Evol. Microbiol.">
        <title>The Global Catalogue of Microorganisms (GCM) 10K type strain sequencing project: providing services to taxonomists for standard genome sequencing and annotation.</title>
        <authorList>
            <consortium name="The Broad Institute Genomics Platform"/>
            <consortium name="The Broad Institute Genome Sequencing Center for Infectious Disease"/>
            <person name="Wu L."/>
            <person name="Ma J."/>
        </authorList>
    </citation>
    <scope>NUCLEOTIDE SEQUENCE [LARGE SCALE GENOMIC DNA]</scope>
    <source>
        <strain evidence="4">JCM 17705</strain>
    </source>
</reference>
<dbReference type="InterPro" id="IPR006827">
    <property type="entry name" value="Lant_deHydtase_N"/>
</dbReference>
<dbReference type="Pfam" id="PF14028">
    <property type="entry name" value="Lant_dehydr_C"/>
    <property type="match status" value="1"/>
</dbReference>
<evidence type="ECO:0000313" key="4">
    <source>
        <dbReference type="Proteomes" id="UP001500582"/>
    </source>
</evidence>
<dbReference type="Proteomes" id="UP001500582">
    <property type="component" value="Unassembled WGS sequence"/>
</dbReference>
<feature type="domain" description="Lantibiotic dehydratase N-terminal" evidence="1">
    <location>
        <begin position="33"/>
        <end position="660"/>
    </location>
</feature>
<protein>
    <submittedName>
        <fullName evidence="3">Lantibiotic dehydratase</fullName>
    </submittedName>
</protein>
<accession>A0ABP8GL18</accession>
<dbReference type="InterPro" id="IPR023809">
    <property type="entry name" value="Thiopep_bacteriocin_synth_dom"/>
</dbReference>
<name>A0ABP8GL18_9SPHI</name>
<dbReference type="EMBL" id="BAABFT010000007">
    <property type="protein sequence ID" value="GAA4326225.1"/>
    <property type="molecule type" value="Genomic_DNA"/>
</dbReference>
<proteinExistence type="predicted"/>
<organism evidence="3 4">
    <name type="scientific">Mucilaginibacter gynuensis</name>
    <dbReference type="NCBI Taxonomy" id="1302236"/>
    <lineage>
        <taxon>Bacteria</taxon>
        <taxon>Pseudomonadati</taxon>
        <taxon>Bacteroidota</taxon>
        <taxon>Sphingobacteriia</taxon>
        <taxon>Sphingobacteriales</taxon>
        <taxon>Sphingobacteriaceae</taxon>
        <taxon>Mucilaginibacter</taxon>
    </lineage>
</organism>
<dbReference type="NCBIfam" id="TIGR03891">
    <property type="entry name" value="thiopep_ocin"/>
    <property type="match status" value="1"/>
</dbReference>
<gene>
    <name evidence="3" type="ORF">GCM10023149_28900</name>
</gene>
<dbReference type="Pfam" id="PF04738">
    <property type="entry name" value="Lant_dehydr_N"/>
    <property type="match status" value="1"/>
</dbReference>
<evidence type="ECO:0000313" key="3">
    <source>
        <dbReference type="EMBL" id="GAA4326225.1"/>
    </source>
</evidence>
<evidence type="ECO:0000259" key="1">
    <source>
        <dbReference type="Pfam" id="PF04738"/>
    </source>
</evidence>
<feature type="domain" description="Thiopeptide-type bacteriocin biosynthesis" evidence="2">
    <location>
        <begin position="734"/>
        <end position="994"/>
    </location>
</feature>
<comment type="caution">
    <text evidence="3">The sequence shown here is derived from an EMBL/GenBank/DDBJ whole genome shotgun (WGS) entry which is preliminary data.</text>
</comment>
<keyword evidence="4" id="KW-1185">Reference proteome</keyword>